<gene>
    <name evidence="1" type="ordered locus">Mchl_4774</name>
</gene>
<dbReference type="InterPro" id="IPR027417">
    <property type="entry name" value="P-loop_NTPase"/>
</dbReference>
<evidence type="ECO:0000313" key="1">
    <source>
        <dbReference type="EMBL" id="ACK85548.1"/>
    </source>
</evidence>
<reference evidence="2" key="1">
    <citation type="submission" date="2008-12" db="EMBL/GenBank/DDBJ databases">
        <title>Complete sequence of chromosome of Methylobacterium chloromethanicum CM4.</title>
        <authorList>
            <consortium name="US DOE Joint Genome Institute"/>
            <person name="Lucas S."/>
            <person name="Copeland A."/>
            <person name="Lapidus A."/>
            <person name="Glavina del Rio T."/>
            <person name="Dalin E."/>
            <person name="Tice H."/>
            <person name="Bruce D."/>
            <person name="Goodwin L."/>
            <person name="Pitluck S."/>
            <person name="Chertkov O."/>
            <person name="Brettin T."/>
            <person name="Detter J.C."/>
            <person name="Han C."/>
            <person name="Larimer F."/>
            <person name="Land M."/>
            <person name="Hauser L."/>
            <person name="Kyrpides N."/>
            <person name="Mikhailova N."/>
            <person name="Marx C."/>
            <person name="Richardson P."/>
        </authorList>
    </citation>
    <scope>NUCLEOTIDE SEQUENCE [LARGE SCALE GENOMIC DNA]</scope>
    <source>
        <strain evidence="2">CM4 / NCIMB 13688</strain>
    </source>
</reference>
<dbReference type="AlphaFoldDB" id="B7KRM1"/>
<name>B7KRM1_METC4</name>
<evidence type="ECO:0000313" key="2">
    <source>
        <dbReference type="Proteomes" id="UP000002385"/>
    </source>
</evidence>
<dbReference type="EMBL" id="CP001298">
    <property type="protein sequence ID" value="ACK85548.1"/>
    <property type="molecule type" value="Genomic_DNA"/>
</dbReference>
<organism evidence="1 2">
    <name type="scientific">Methylorubrum extorquens (strain CM4 / NCIMB 13688)</name>
    <name type="common">Methylobacterium extorquens</name>
    <dbReference type="NCBI Taxonomy" id="440085"/>
    <lineage>
        <taxon>Bacteria</taxon>
        <taxon>Pseudomonadati</taxon>
        <taxon>Pseudomonadota</taxon>
        <taxon>Alphaproteobacteria</taxon>
        <taxon>Hyphomicrobiales</taxon>
        <taxon>Methylobacteriaceae</taxon>
        <taxon>Methylorubrum</taxon>
    </lineage>
</organism>
<proteinExistence type="predicted"/>
<accession>B7KRM1</accession>
<dbReference type="Proteomes" id="UP000002385">
    <property type="component" value="Chromosome"/>
</dbReference>
<dbReference type="RefSeq" id="WP_015952532.1">
    <property type="nucleotide sequence ID" value="NC_011757.1"/>
</dbReference>
<dbReference type="SUPFAM" id="SSF52540">
    <property type="entry name" value="P-loop containing nucleoside triphosphate hydrolases"/>
    <property type="match status" value="1"/>
</dbReference>
<sequence>MLTLFFIHLPKTGGTSLRRAAEQIFPQQKILMAYGRDARTTSPFANSVMHHSPELPIERKLAVLSDFIIENDIAFFASHMSAAYLPCYDPARAFALFRPVPEQVLSYYVFQKAQGRTHDDFEAFTDRPENRNIQSKSFGIADIDTVGVVGILAEYDRFIARLNERFGTAFPVLHRNKRSVISRLTGPSLDDAARTRLEALNQEDVELYRRAEARWRRDVGD</sequence>
<dbReference type="HOGENOM" id="CLU_054547_1_0_5"/>
<protein>
    <recommendedName>
        <fullName evidence="3">Sulfotransferase family protein</fullName>
    </recommendedName>
</protein>
<dbReference type="Gene3D" id="3.40.50.300">
    <property type="entry name" value="P-loop containing nucleotide triphosphate hydrolases"/>
    <property type="match status" value="2"/>
</dbReference>
<evidence type="ECO:0008006" key="3">
    <source>
        <dbReference type="Google" id="ProtNLM"/>
    </source>
</evidence>
<dbReference type="KEGG" id="mch:Mchl_4774"/>
<reference evidence="1 2" key="2">
    <citation type="journal article" date="2012" name="J. Bacteriol.">
        <title>Complete genome sequences of six strains of the genus Methylobacterium.</title>
        <authorList>
            <person name="Marx C.J."/>
            <person name="Bringel F."/>
            <person name="Chistoserdova L."/>
            <person name="Moulin L."/>
            <person name="Farhan Ul Haque M."/>
            <person name="Fleischman D.E."/>
            <person name="Gruffaz C."/>
            <person name="Jourand P."/>
            <person name="Knief C."/>
            <person name="Lee M.C."/>
            <person name="Muller E.E."/>
            <person name="Nadalig T."/>
            <person name="Peyraud R."/>
            <person name="Roselli S."/>
            <person name="Russ L."/>
            <person name="Goodwin L.A."/>
            <person name="Ivanova N."/>
            <person name="Kyrpides N."/>
            <person name="Lajus A."/>
            <person name="Land M.L."/>
            <person name="Medigue C."/>
            <person name="Mikhailova N."/>
            <person name="Nolan M."/>
            <person name="Woyke T."/>
            <person name="Stolyar S."/>
            <person name="Vorholt J.A."/>
            <person name="Vuilleumier S."/>
        </authorList>
    </citation>
    <scope>NUCLEOTIDE SEQUENCE [LARGE SCALE GENOMIC DNA]</scope>
    <source>
        <strain evidence="2">CM4 / NCIMB 13688</strain>
    </source>
</reference>